<accession>A0A5S9IRK5</accession>
<evidence type="ECO:0000313" key="2">
    <source>
        <dbReference type="Proteomes" id="UP000326354"/>
    </source>
</evidence>
<keyword evidence="2" id="KW-1185">Reference proteome</keyword>
<evidence type="ECO:0008006" key="3">
    <source>
        <dbReference type="Google" id="ProtNLM"/>
    </source>
</evidence>
<proteinExistence type="predicted"/>
<dbReference type="SUPFAM" id="SSF49899">
    <property type="entry name" value="Concanavalin A-like lectins/glucanases"/>
    <property type="match status" value="1"/>
</dbReference>
<dbReference type="Gene3D" id="2.60.120.200">
    <property type="match status" value="1"/>
</dbReference>
<dbReference type="Proteomes" id="UP000326354">
    <property type="component" value="Chromosome"/>
</dbReference>
<gene>
    <name evidence="1" type="ORF">UABAM_04990</name>
</gene>
<dbReference type="RefSeq" id="WP_151970652.1">
    <property type="nucleotide sequence ID" value="NZ_AP019860.1"/>
</dbReference>
<protein>
    <recommendedName>
        <fullName evidence="3">Peptidase S74 domain-containing protein</fullName>
    </recommendedName>
</protein>
<name>A0A5S9IRK5_UABAM</name>
<sequence length="792" mass="87452">MKYLWVCFFIIATLTAEGIVIANHQGMNDPLIEGFFINKGEKGGGGSSTSKALDGGWYIDDKAPWPHLFSYDKALSKREIAVLRNCSWKAKAVVRVVEKGKTAFAVDFVPYFFILEIERQQDKIAVKLLSKTSTPLLQTTVQKPNNYHTYELRVHVKSKQISLYIDSEKRAQTANFRDNNSKWYRARFGGCGGTYDGTAIFREFRVESTQVDMSDDGRVVIEESLSTNSIWTRGKDIYFHPDEAGRMNHGIGIYHAYKGREKKFAGVGINGPVVYGYWGGILGTTKGGQKIAIKWNDQQQVSVLGHLAVSKGTLHLNASAPKLSFGKNSEYAIDINSGRFRLMSPSKHTFIDMSGAGTDPKVQINSSLLVRNNVTVEGLVWTKGRDIQLHPDKAADHGIGIYHAYSGREKKFAGVGINGPVVYGWSGGALGSTENKQQKIALRWDSNGDVKVTGQLSAKKISGAEDLSIAKVNANIISLNGGGTIKRVFDNGYSLEISSTNLHVNNKGISTKGRDVYFDHDFTNKSHGIGLYRAAYNHNGISHAAKTFAGEQNIDGLVIYGAQGGALGSTGGGQKIALRWDSAQNVSVKGNLTTNQTLHANHVSTKSVNVTEKFDAKSLHIDKDGWIGMNTAPVKDFTLAVNGRIGIGVTKLADAATKLAVKGKITAEEVRIVKMDNWADFVFADDYKLLPIDQLEQSIKRNRHLPDIPSVREVKEQGIQLGEMQAKLLQKIEELTLYTIEQEKKIKKLGEEKSRVESSFLQHIQQLINEKTQMESKLLQRIEKLENAVLNK</sequence>
<dbReference type="InterPro" id="IPR013320">
    <property type="entry name" value="ConA-like_dom_sf"/>
</dbReference>
<dbReference type="KEGG" id="uam:UABAM_04990"/>
<dbReference type="EMBL" id="AP019860">
    <property type="protein sequence ID" value="BBM86604.1"/>
    <property type="molecule type" value="Genomic_DNA"/>
</dbReference>
<dbReference type="OrthoDB" id="1163828at2"/>
<dbReference type="AlphaFoldDB" id="A0A5S9IRK5"/>
<reference evidence="1 2" key="1">
    <citation type="submission" date="2019-08" db="EMBL/GenBank/DDBJ databases">
        <title>Complete genome sequence of Candidatus Uab amorphum.</title>
        <authorList>
            <person name="Shiratori T."/>
            <person name="Suzuki S."/>
            <person name="Kakizawa Y."/>
            <person name="Ishida K."/>
        </authorList>
    </citation>
    <scope>NUCLEOTIDE SEQUENCE [LARGE SCALE GENOMIC DNA]</scope>
    <source>
        <strain evidence="1 2">SRT547</strain>
    </source>
</reference>
<evidence type="ECO:0000313" key="1">
    <source>
        <dbReference type="EMBL" id="BBM86604.1"/>
    </source>
</evidence>
<organism evidence="1 2">
    <name type="scientific">Uabimicrobium amorphum</name>
    <dbReference type="NCBI Taxonomy" id="2596890"/>
    <lineage>
        <taxon>Bacteria</taxon>
        <taxon>Pseudomonadati</taxon>
        <taxon>Planctomycetota</taxon>
        <taxon>Candidatus Uabimicrobiia</taxon>
        <taxon>Candidatus Uabimicrobiales</taxon>
        <taxon>Candidatus Uabimicrobiaceae</taxon>
        <taxon>Candidatus Uabimicrobium</taxon>
    </lineage>
</organism>